<reference evidence="1" key="1">
    <citation type="submission" date="2020-08" db="EMBL/GenBank/DDBJ databases">
        <title>Multicomponent nature underlies the extraordinary mechanical properties of spider dragline silk.</title>
        <authorList>
            <person name="Kono N."/>
            <person name="Nakamura H."/>
            <person name="Mori M."/>
            <person name="Yoshida Y."/>
            <person name="Ohtoshi R."/>
            <person name="Malay A.D."/>
            <person name="Moran D.A.P."/>
            <person name="Tomita M."/>
            <person name="Numata K."/>
            <person name="Arakawa K."/>
        </authorList>
    </citation>
    <scope>NUCLEOTIDE SEQUENCE</scope>
</reference>
<sequence>MEKINTVVSCVNDASMVVKNCVKTSVANKAKTFESELMLLVVNKITDLIPNKVIDVDVNVSEFVSLADDKFSIPDRIDMLLGAEIFYELLRPGKFYCDNSHLVLQNTVFGYVVSGSVDHTHKLQRIAFIAD</sequence>
<organism evidence="1 2">
    <name type="scientific">Trichonephila clavipes</name>
    <name type="common">Golden silk orbweaver</name>
    <name type="synonym">Nephila clavipes</name>
    <dbReference type="NCBI Taxonomy" id="2585209"/>
    <lineage>
        <taxon>Eukaryota</taxon>
        <taxon>Metazoa</taxon>
        <taxon>Ecdysozoa</taxon>
        <taxon>Arthropoda</taxon>
        <taxon>Chelicerata</taxon>
        <taxon>Arachnida</taxon>
        <taxon>Araneae</taxon>
        <taxon>Araneomorphae</taxon>
        <taxon>Entelegynae</taxon>
        <taxon>Araneoidea</taxon>
        <taxon>Nephilidae</taxon>
        <taxon>Trichonephila</taxon>
    </lineage>
</organism>
<comment type="caution">
    <text evidence="1">The sequence shown here is derived from an EMBL/GenBank/DDBJ whole genome shotgun (WGS) entry which is preliminary data.</text>
</comment>
<dbReference type="Proteomes" id="UP000887159">
    <property type="component" value="Unassembled WGS sequence"/>
</dbReference>
<name>A0A8X7BI90_TRICX</name>
<protein>
    <submittedName>
        <fullName evidence="1">DUF1758 domain-containing protein</fullName>
    </submittedName>
</protein>
<proteinExistence type="predicted"/>
<evidence type="ECO:0000313" key="2">
    <source>
        <dbReference type="Proteomes" id="UP000887159"/>
    </source>
</evidence>
<gene>
    <name evidence="1" type="primary">AVEN_116543_1</name>
    <name evidence="1" type="ORF">TNCV_4989731</name>
</gene>
<dbReference type="EMBL" id="BMAU01021398">
    <property type="protein sequence ID" value="GFY31414.1"/>
    <property type="molecule type" value="Genomic_DNA"/>
</dbReference>
<evidence type="ECO:0000313" key="1">
    <source>
        <dbReference type="EMBL" id="GFY31414.1"/>
    </source>
</evidence>
<dbReference type="AlphaFoldDB" id="A0A8X7BI90"/>
<accession>A0A8X7BI90</accession>
<keyword evidence="2" id="KW-1185">Reference proteome</keyword>